<accession>A0A5Q0TFY5</accession>
<evidence type="ECO:0000313" key="1">
    <source>
        <dbReference type="EMBL" id="QGA64835.1"/>
    </source>
</evidence>
<evidence type="ECO:0000313" key="2">
    <source>
        <dbReference type="Proteomes" id="UP000348942"/>
    </source>
</evidence>
<dbReference type="Proteomes" id="UP000348942">
    <property type="component" value="Chromosome 1"/>
</dbReference>
<protein>
    <submittedName>
        <fullName evidence="1">Uncharacterized protein</fullName>
    </submittedName>
</protein>
<dbReference type="Gene3D" id="3.30.300.250">
    <property type="match status" value="1"/>
</dbReference>
<dbReference type="EMBL" id="CP045699">
    <property type="protein sequence ID" value="QGA64835.1"/>
    <property type="molecule type" value="Genomic_DNA"/>
</dbReference>
<dbReference type="Pfam" id="PF16549">
    <property type="entry name" value="T2SSS_2"/>
    <property type="match status" value="1"/>
</dbReference>
<dbReference type="AlphaFoldDB" id="A0A5Q0TFY5"/>
<name>A0A5Q0TFY5_9VIBR</name>
<proteinExistence type="predicted"/>
<reference evidence="1 2" key="1">
    <citation type="submission" date="2019-10" db="EMBL/GenBank/DDBJ databases">
        <title>Vibrio sp. nov., isolated from Coralline algae surface.</title>
        <authorList>
            <person name="Geng Y."/>
            <person name="Zhang X."/>
        </authorList>
    </citation>
    <scope>NUCLEOTIDE SEQUENCE [LARGE SCALE GENOMIC DNA]</scope>
    <source>
        <strain evidence="1 2">SM1977</strain>
    </source>
</reference>
<sequence length="152" mass="16742">MRACMPTLPLSHSKKCCHKEPDMKLKTVILALLASATLFGCSSTDKVSLMADHRATILESNLPYKQGPLHIMSAKSTEHTVELLMIYNNTGEIAPSALVDASIAYYCSDSEVRAVIDKGVIYKLVLRNERGKLISEQEATKQVCESLDEAKK</sequence>
<organism evidence="1 2">
    <name type="scientific">Vibrio algicola</name>
    <dbReference type="NCBI Taxonomy" id="2662262"/>
    <lineage>
        <taxon>Bacteria</taxon>
        <taxon>Pseudomonadati</taxon>
        <taxon>Pseudomonadota</taxon>
        <taxon>Gammaproteobacteria</taxon>
        <taxon>Vibrionales</taxon>
        <taxon>Vibrionaceae</taxon>
        <taxon>Vibrio</taxon>
    </lineage>
</organism>
<gene>
    <name evidence="1" type="ORF">GFB47_05090</name>
</gene>
<dbReference type="InterPro" id="IPR016502">
    <property type="entry name" value="T2SSS_2"/>
</dbReference>
<keyword evidence="2" id="KW-1185">Reference proteome</keyword>